<dbReference type="CDD" id="cd01749">
    <property type="entry name" value="GATase1_PB"/>
    <property type="match status" value="1"/>
</dbReference>
<organism evidence="9 10">
    <name type="scientific">Gregarina niphandrodes</name>
    <name type="common">Septate eugregarine</name>
    <dbReference type="NCBI Taxonomy" id="110365"/>
    <lineage>
        <taxon>Eukaryota</taxon>
        <taxon>Sar</taxon>
        <taxon>Alveolata</taxon>
        <taxon>Apicomplexa</taxon>
        <taxon>Conoidasida</taxon>
        <taxon>Gregarinasina</taxon>
        <taxon>Eugregarinorida</taxon>
        <taxon>Gregarinidae</taxon>
        <taxon>Gregarina</taxon>
    </lineage>
</organism>
<dbReference type="GO" id="GO:0016829">
    <property type="term" value="F:lyase activity"/>
    <property type="evidence" value="ECO:0007669"/>
    <property type="project" value="UniProtKB-KW"/>
</dbReference>
<dbReference type="PANTHER" id="PTHR31559">
    <property type="entry name" value="PYRIDOXAL 5'-PHOSPHATE SYNTHASE SUBUNIT SNO"/>
    <property type="match status" value="1"/>
</dbReference>
<evidence type="ECO:0000256" key="2">
    <source>
        <dbReference type="ARBA" id="ARBA00012918"/>
    </source>
</evidence>
<dbReference type="GO" id="GO:1903600">
    <property type="term" value="C:glutaminase complex"/>
    <property type="evidence" value="ECO:0007669"/>
    <property type="project" value="TreeGrafter"/>
</dbReference>
<dbReference type="VEuPathDB" id="CryptoDB:GNI_014040"/>
<dbReference type="GeneID" id="22910775"/>
<dbReference type="AlphaFoldDB" id="A0A023BCL0"/>
<dbReference type="EC" id="3.5.1.2" evidence="2"/>
<dbReference type="GO" id="GO:0042823">
    <property type="term" value="P:pyridoxal phosphate biosynthetic process"/>
    <property type="evidence" value="ECO:0007669"/>
    <property type="project" value="InterPro"/>
</dbReference>
<dbReference type="NCBIfam" id="TIGR03800">
    <property type="entry name" value="PLP_synth_Pdx2"/>
    <property type="match status" value="1"/>
</dbReference>
<keyword evidence="4 9" id="KW-0315">Glutamine amidotransferase</keyword>
<evidence type="ECO:0000256" key="1">
    <source>
        <dbReference type="ARBA" id="ARBA00008345"/>
    </source>
</evidence>
<dbReference type="Gene3D" id="3.40.50.880">
    <property type="match status" value="1"/>
</dbReference>
<evidence type="ECO:0000256" key="5">
    <source>
        <dbReference type="ARBA" id="ARBA00023239"/>
    </source>
</evidence>
<dbReference type="OrthoDB" id="2039at2759"/>
<dbReference type="InterPro" id="IPR002161">
    <property type="entry name" value="PdxT/SNO"/>
</dbReference>
<dbReference type="EMBL" id="AFNH02000103">
    <property type="protein sequence ID" value="EZG83733.1"/>
    <property type="molecule type" value="Genomic_DNA"/>
</dbReference>
<evidence type="ECO:0000256" key="8">
    <source>
        <dbReference type="PIRSR" id="PIRSR005639-2"/>
    </source>
</evidence>
<comment type="catalytic activity">
    <reaction evidence="6">
        <text>L-glutamine + H2O = L-glutamate + NH4(+)</text>
        <dbReference type="Rhea" id="RHEA:15889"/>
        <dbReference type="ChEBI" id="CHEBI:15377"/>
        <dbReference type="ChEBI" id="CHEBI:28938"/>
        <dbReference type="ChEBI" id="CHEBI:29985"/>
        <dbReference type="ChEBI" id="CHEBI:58359"/>
        <dbReference type="EC" id="3.5.1.2"/>
    </reaction>
</comment>
<dbReference type="eggNOG" id="KOG3210">
    <property type="taxonomic scope" value="Eukaryota"/>
</dbReference>
<dbReference type="Proteomes" id="UP000019763">
    <property type="component" value="Unassembled WGS sequence"/>
</dbReference>
<evidence type="ECO:0000256" key="4">
    <source>
        <dbReference type="ARBA" id="ARBA00022962"/>
    </source>
</evidence>
<dbReference type="PANTHER" id="PTHR31559:SF0">
    <property type="entry name" value="PYRIDOXAL 5'-PHOSPHATE SYNTHASE SUBUNIT SNO1-RELATED"/>
    <property type="match status" value="1"/>
</dbReference>
<dbReference type="RefSeq" id="XP_011128911.1">
    <property type="nucleotide sequence ID" value="XM_011130609.1"/>
</dbReference>
<dbReference type="InterPro" id="IPR029062">
    <property type="entry name" value="Class_I_gatase-like"/>
</dbReference>
<evidence type="ECO:0000313" key="10">
    <source>
        <dbReference type="Proteomes" id="UP000019763"/>
    </source>
</evidence>
<feature type="binding site" evidence="8">
    <location>
        <position position="121"/>
    </location>
    <ligand>
        <name>L-glutamine</name>
        <dbReference type="ChEBI" id="CHEBI:58359"/>
    </ligand>
</feature>
<sequence length="225" mass="24382">MRIGILALQGAFQEHAVLLEEAYRQLRARGGTVIALEVVEVRTPSELASCDALVIPGGESTTFGIVAERNGLLDDLRRFVRDGSKSVWGTCAGLIVLADQISGGKSDGQPLIGGLGVRVCRNHFGRQTESFIAPVSMPFLSDEPQRPLESVFIRAPVVDVILADDYKANDPKSAPVEVLGRLLSGEIIAVRQGHLVGTSFHPELTTDARFHKWWLETCVLGLTAR</sequence>
<feature type="binding site" evidence="8">
    <location>
        <begin position="58"/>
        <end position="60"/>
    </location>
    <ligand>
        <name>L-glutamine</name>
        <dbReference type="ChEBI" id="CHEBI:58359"/>
    </ligand>
</feature>
<feature type="binding site" evidence="8">
    <location>
        <begin position="153"/>
        <end position="154"/>
    </location>
    <ligand>
        <name>L-glutamine</name>
        <dbReference type="ChEBI" id="CHEBI:58359"/>
    </ligand>
</feature>
<dbReference type="InterPro" id="IPR021196">
    <property type="entry name" value="PdxT/SNO_CS"/>
</dbReference>
<gene>
    <name evidence="9" type="ORF">GNI_014040</name>
</gene>
<dbReference type="GO" id="GO:0016740">
    <property type="term" value="F:transferase activity"/>
    <property type="evidence" value="ECO:0007669"/>
    <property type="project" value="UniProtKB-KW"/>
</dbReference>
<dbReference type="GO" id="GO:0005829">
    <property type="term" value="C:cytosol"/>
    <property type="evidence" value="ECO:0007669"/>
    <property type="project" value="TreeGrafter"/>
</dbReference>
<evidence type="ECO:0000313" key="9">
    <source>
        <dbReference type="EMBL" id="EZG83733.1"/>
    </source>
</evidence>
<dbReference type="GO" id="GO:0008614">
    <property type="term" value="P:pyridoxine metabolic process"/>
    <property type="evidence" value="ECO:0007669"/>
    <property type="project" value="TreeGrafter"/>
</dbReference>
<dbReference type="PROSITE" id="PS51130">
    <property type="entry name" value="PDXT_SNO_2"/>
    <property type="match status" value="1"/>
</dbReference>
<keyword evidence="5" id="KW-0456">Lyase</keyword>
<evidence type="ECO:0000256" key="3">
    <source>
        <dbReference type="ARBA" id="ARBA00022801"/>
    </source>
</evidence>
<evidence type="ECO:0000256" key="6">
    <source>
        <dbReference type="ARBA" id="ARBA00049534"/>
    </source>
</evidence>
<dbReference type="OMA" id="GMIMLAD"/>
<feature type="active site" description="Charge relay system" evidence="7">
    <location>
        <position position="201"/>
    </location>
</feature>
<proteinExistence type="inferred from homology"/>
<dbReference type="HAMAP" id="MF_01615">
    <property type="entry name" value="PdxT"/>
    <property type="match status" value="1"/>
</dbReference>
<dbReference type="GO" id="GO:0004359">
    <property type="term" value="F:glutaminase activity"/>
    <property type="evidence" value="ECO:0007669"/>
    <property type="project" value="UniProtKB-EC"/>
</dbReference>
<dbReference type="SUPFAM" id="SSF52317">
    <property type="entry name" value="Class I glutamine amidotransferase-like"/>
    <property type="match status" value="1"/>
</dbReference>
<dbReference type="PIRSF" id="PIRSF005639">
    <property type="entry name" value="Glut_amidoT_SNO"/>
    <property type="match status" value="1"/>
</dbReference>
<accession>A0A023BCL0</accession>
<protein>
    <recommendedName>
        <fullName evidence="2">glutaminase</fullName>
        <ecNumber evidence="2">3.5.1.2</ecNumber>
    </recommendedName>
</protein>
<dbReference type="PROSITE" id="PS51273">
    <property type="entry name" value="GATASE_TYPE_1"/>
    <property type="match status" value="1"/>
</dbReference>
<reference evidence="9" key="1">
    <citation type="submission" date="2013-12" db="EMBL/GenBank/DDBJ databases">
        <authorList>
            <person name="Omoto C.K."/>
            <person name="Sibley D."/>
            <person name="Venepally P."/>
            <person name="Hadjithomas M."/>
            <person name="Karamycheva S."/>
            <person name="Brunk B."/>
            <person name="Roos D."/>
            <person name="Caler E."/>
            <person name="Lorenzi H."/>
        </authorList>
    </citation>
    <scope>NUCLEOTIDE SEQUENCE</scope>
</reference>
<evidence type="ECO:0000256" key="7">
    <source>
        <dbReference type="PIRSR" id="PIRSR005639-1"/>
    </source>
</evidence>
<feature type="active site" description="Nucleophile" evidence="7">
    <location>
        <position position="91"/>
    </location>
</feature>
<keyword evidence="10" id="KW-1185">Reference proteome</keyword>
<name>A0A023BCL0_GRENI</name>
<dbReference type="Pfam" id="PF01174">
    <property type="entry name" value="SNO"/>
    <property type="match status" value="1"/>
</dbReference>
<keyword evidence="3" id="KW-0378">Hydrolase</keyword>
<feature type="active site" description="Charge relay system" evidence="7">
    <location>
        <position position="203"/>
    </location>
</feature>
<comment type="caution">
    <text evidence="9">The sequence shown here is derived from an EMBL/GenBank/DDBJ whole genome shotgun (WGS) entry which is preliminary data.</text>
</comment>
<dbReference type="PROSITE" id="PS01236">
    <property type="entry name" value="PDXT_SNO_1"/>
    <property type="match status" value="1"/>
</dbReference>
<comment type="similarity">
    <text evidence="1">Belongs to the glutaminase PdxT/SNO family.</text>
</comment>